<feature type="region of interest" description="Disordered" evidence="2">
    <location>
        <begin position="50"/>
        <end position="69"/>
    </location>
</feature>
<dbReference type="Proteomes" id="UP000823399">
    <property type="component" value="Unassembled WGS sequence"/>
</dbReference>
<dbReference type="InterPro" id="IPR056884">
    <property type="entry name" value="NPHP3-like_N"/>
</dbReference>
<evidence type="ECO:0000256" key="2">
    <source>
        <dbReference type="SAM" id="MobiDB-lite"/>
    </source>
</evidence>
<feature type="region of interest" description="Disordered" evidence="2">
    <location>
        <begin position="74"/>
        <end position="108"/>
    </location>
</feature>
<feature type="region of interest" description="Disordered" evidence="2">
    <location>
        <begin position="1"/>
        <end position="32"/>
    </location>
</feature>
<evidence type="ECO:0000313" key="4">
    <source>
        <dbReference type="EMBL" id="KAG2113852.1"/>
    </source>
</evidence>
<feature type="compositionally biased region" description="Polar residues" evidence="2">
    <location>
        <begin position="57"/>
        <end position="69"/>
    </location>
</feature>
<dbReference type="OrthoDB" id="3267051at2759"/>
<reference evidence="4" key="1">
    <citation type="journal article" date="2020" name="New Phytol.">
        <title>Comparative genomics reveals dynamic genome evolution in host specialist ectomycorrhizal fungi.</title>
        <authorList>
            <person name="Lofgren L.A."/>
            <person name="Nguyen N.H."/>
            <person name="Vilgalys R."/>
            <person name="Ruytinx J."/>
            <person name="Liao H.L."/>
            <person name="Branco S."/>
            <person name="Kuo A."/>
            <person name="LaButti K."/>
            <person name="Lipzen A."/>
            <person name="Andreopoulos W."/>
            <person name="Pangilinan J."/>
            <person name="Riley R."/>
            <person name="Hundley H."/>
            <person name="Na H."/>
            <person name="Barry K."/>
            <person name="Grigoriev I.V."/>
            <person name="Stajich J.E."/>
            <person name="Kennedy P.G."/>
        </authorList>
    </citation>
    <scope>NUCLEOTIDE SEQUENCE</scope>
    <source>
        <strain evidence="4">FC423</strain>
    </source>
</reference>
<feature type="region of interest" description="Disordered" evidence="2">
    <location>
        <begin position="131"/>
        <end position="151"/>
    </location>
</feature>
<organism evidence="4 5">
    <name type="scientific">Suillus discolor</name>
    <dbReference type="NCBI Taxonomy" id="1912936"/>
    <lineage>
        <taxon>Eukaryota</taxon>
        <taxon>Fungi</taxon>
        <taxon>Dikarya</taxon>
        <taxon>Basidiomycota</taxon>
        <taxon>Agaricomycotina</taxon>
        <taxon>Agaricomycetes</taxon>
        <taxon>Agaricomycetidae</taxon>
        <taxon>Boletales</taxon>
        <taxon>Suillineae</taxon>
        <taxon>Suillaceae</taxon>
        <taxon>Suillus</taxon>
    </lineage>
</organism>
<comment type="caution">
    <text evidence="4">The sequence shown here is derived from an EMBL/GenBank/DDBJ whole genome shotgun (WGS) entry which is preliminary data.</text>
</comment>
<dbReference type="InterPro" id="IPR007111">
    <property type="entry name" value="NACHT_NTPase"/>
</dbReference>
<proteinExistence type="predicted"/>
<keyword evidence="5" id="KW-1185">Reference proteome</keyword>
<evidence type="ECO:0000256" key="1">
    <source>
        <dbReference type="ARBA" id="ARBA00022737"/>
    </source>
</evidence>
<accession>A0A9P7FDP4</accession>
<dbReference type="RefSeq" id="XP_041296146.1">
    <property type="nucleotide sequence ID" value="XM_041442969.1"/>
</dbReference>
<evidence type="ECO:0000313" key="5">
    <source>
        <dbReference type="Proteomes" id="UP000823399"/>
    </source>
</evidence>
<name>A0A9P7FDP4_9AGAM</name>
<protein>
    <recommendedName>
        <fullName evidence="3">NACHT domain-containing protein</fullName>
    </recommendedName>
</protein>
<feature type="compositionally biased region" description="Basic and acidic residues" evidence="2">
    <location>
        <begin position="131"/>
        <end position="141"/>
    </location>
</feature>
<dbReference type="PANTHER" id="PTHR10039:SF14">
    <property type="entry name" value="NACHT DOMAIN-CONTAINING PROTEIN"/>
    <property type="match status" value="1"/>
</dbReference>
<feature type="domain" description="NACHT" evidence="3">
    <location>
        <begin position="362"/>
        <end position="518"/>
    </location>
</feature>
<dbReference type="Pfam" id="PF24883">
    <property type="entry name" value="NPHP3_N"/>
    <property type="match status" value="1"/>
</dbReference>
<dbReference type="PANTHER" id="PTHR10039">
    <property type="entry name" value="AMELOGENIN"/>
    <property type="match status" value="1"/>
</dbReference>
<gene>
    <name evidence="4" type="ORF">F5147DRAFT_787911</name>
</gene>
<keyword evidence="1" id="KW-0677">Repeat</keyword>
<dbReference type="PROSITE" id="PS50837">
    <property type="entry name" value="NACHT"/>
    <property type="match status" value="1"/>
</dbReference>
<sequence length="738" mass="82379">MSRDRRPDPPSEACEATVRESSSRPRSRVKQTIRKFAKGIARKLFKLFKSSRRRTPAIQNADLQDTSLNQNIEAGAQDTPRTLPFTDDKHPTTVENPSSQGTSGEPALKIPDISSRVEEAPGPKLTAAELQRAHEASEHMKTFGGRAQPATSAAANAPAGLAAADEFQTNYLQPLKIFDSAIDKITDVHPYAKMALGVLSVAAKIILAQAERDESVDRLLQKLDEVYGFITRDENLSKVKSMHDVIGKIAQQTLECARFIREYSETKSFWKRAGKNIIKETDDIITQYNAALDGLMQQFRDQTLQDVAIFVQFAGDTLDLGDIAYANGAGLNTKKQCLPGMRKEILSQITDWINDSGDAAKRVMWLSGPAGKGKSAIAHTIADWFEETGGLGSCFCFDRHGEADRRHEKIFSTIARDLADRDPGMKRALANAVKNATSLKNTKDIIQQWRKLLMEPLKKFPGSCVGPVLIVIDALDESGGVETRQDLLRILAGRLQDKGLPQITELPSNFRILVTSRPLHDIEKEFEGADHILRLSMDEIRAEVAELDIRAFVSDKLQGLPNFGRKQFANLAAKADGLFEWARLACEYIKEDLPGINRRSRFETVVNRDPGKWTNKLYDMYRLILTDILPRDRYGEVEYQEALAEFRSVIGQILGMVEPLPLNSLTAMRNCFPNHTKHYQVDIVKHMGSLLSGTTDPLIPVRPLHASFQEFLRDKSSSGDFFVDITKAQQHDFAFASL</sequence>
<dbReference type="EMBL" id="JABBWM010000011">
    <property type="protein sequence ID" value="KAG2113852.1"/>
    <property type="molecule type" value="Genomic_DNA"/>
</dbReference>
<dbReference type="AlphaFoldDB" id="A0A9P7FDP4"/>
<dbReference type="SUPFAM" id="SSF52540">
    <property type="entry name" value="P-loop containing nucleoside triphosphate hydrolases"/>
    <property type="match status" value="1"/>
</dbReference>
<feature type="compositionally biased region" description="Polar residues" evidence="2">
    <location>
        <begin position="93"/>
        <end position="103"/>
    </location>
</feature>
<evidence type="ECO:0000259" key="3">
    <source>
        <dbReference type="PROSITE" id="PS50837"/>
    </source>
</evidence>
<dbReference type="GeneID" id="64705228"/>
<dbReference type="InterPro" id="IPR027417">
    <property type="entry name" value="P-loop_NTPase"/>
</dbReference>
<dbReference type="Gene3D" id="3.40.50.300">
    <property type="entry name" value="P-loop containing nucleotide triphosphate hydrolases"/>
    <property type="match status" value="1"/>
</dbReference>